<dbReference type="AlphaFoldDB" id="A0A9P8PTK9"/>
<accession>A0A9P8PTK9</accession>
<name>A0A9P8PTK9_9ASCO</name>
<gene>
    <name evidence="1" type="ORF">OGATHE_000884</name>
</gene>
<dbReference type="Proteomes" id="UP000788993">
    <property type="component" value="Unassembled WGS sequence"/>
</dbReference>
<reference evidence="1" key="2">
    <citation type="submission" date="2021-01" db="EMBL/GenBank/DDBJ databases">
        <authorList>
            <person name="Schikora-Tamarit M.A."/>
        </authorList>
    </citation>
    <scope>NUCLEOTIDE SEQUENCE</scope>
    <source>
        <strain evidence="1">NCAIM Y.01608</strain>
    </source>
</reference>
<evidence type="ECO:0000313" key="2">
    <source>
        <dbReference type="Proteomes" id="UP000788993"/>
    </source>
</evidence>
<evidence type="ECO:0000313" key="1">
    <source>
        <dbReference type="EMBL" id="KAH3677410.1"/>
    </source>
</evidence>
<organism evidence="1 2">
    <name type="scientific">Ogataea polymorpha</name>
    <dbReference type="NCBI Taxonomy" id="460523"/>
    <lineage>
        <taxon>Eukaryota</taxon>
        <taxon>Fungi</taxon>
        <taxon>Dikarya</taxon>
        <taxon>Ascomycota</taxon>
        <taxon>Saccharomycotina</taxon>
        <taxon>Pichiomycetes</taxon>
        <taxon>Pichiales</taxon>
        <taxon>Pichiaceae</taxon>
        <taxon>Ogataea</taxon>
    </lineage>
</organism>
<comment type="caution">
    <text evidence="1">The sequence shown here is derived from an EMBL/GenBank/DDBJ whole genome shotgun (WGS) entry which is preliminary data.</text>
</comment>
<proteinExistence type="predicted"/>
<sequence length="174" mass="18588">MGSLALGSLAVPKLGDFRLEMECDERLTGRGLMDGEDRFSGVVDSFGWLVDTISDGFDLATTEAAASAADELLLFTESQVVREACLPGVDGLFTQSAEEGTGFCFDRTDDTLLAEPSLLRGCEFLRIGCGLAFLARAKDAACGTISLAEAVWLDCFLTAAFAAREESMFIVQES</sequence>
<keyword evidence="2" id="KW-1185">Reference proteome</keyword>
<protein>
    <submittedName>
        <fullName evidence="1">Uncharacterized protein</fullName>
    </submittedName>
</protein>
<reference evidence="1" key="1">
    <citation type="journal article" date="2021" name="Open Biol.">
        <title>Shared evolutionary footprints suggest mitochondrial oxidative damage underlies multiple complex I losses in fungi.</title>
        <authorList>
            <person name="Schikora-Tamarit M.A."/>
            <person name="Marcet-Houben M."/>
            <person name="Nosek J."/>
            <person name="Gabaldon T."/>
        </authorList>
    </citation>
    <scope>NUCLEOTIDE SEQUENCE</scope>
    <source>
        <strain evidence="1">NCAIM Y.01608</strain>
    </source>
</reference>
<dbReference type="EMBL" id="JAEUBD010000108">
    <property type="protein sequence ID" value="KAH3677410.1"/>
    <property type="molecule type" value="Genomic_DNA"/>
</dbReference>